<proteinExistence type="predicted"/>
<evidence type="ECO:0000313" key="3">
    <source>
        <dbReference type="Proteomes" id="UP000283295"/>
    </source>
</evidence>
<name>A0A412ILU9_9FIRM</name>
<evidence type="ECO:0000259" key="1">
    <source>
        <dbReference type="Pfam" id="PF13439"/>
    </source>
</evidence>
<sequence>MEKVKVLLFVDRMRTGGIQILLVNLLKVFDKKKYSFDVLMLDDGTDYPMEKDIIEAGASIYKLKGIWINTPIDYIKYKKAVSAFFNEHHDYDVVHMHSSSKNFLILKYAKEYGVSIRIAHSHNTDFQTHNRLKIIIGDALKKQLIKYSTDCLACSKIAGEWLFGEKMVEDGRVLVIKNGIDIEKYQYNQKVRDDKREELGISDKLVIGNIGRFVRQKNHDFLIDIFSEIKKLSQIRF</sequence>
<comment type="caution">
    <text evidence="2">The sequence shown here is derived from an EMBL/GenBank/DDBJ whole genome shotgun (WGS) entry which is preliminary data.</text>
</comment>
<reference evidence="2 3" key="1">
    <citation type="submission" date="2018-08" db="EMBL/GenBank/DDBJ databases">
        <title>A genome reference for cultivated species of the human gut microbiota.</title>
        <authorList>
            <person name="Zou Y."/>
            <person name="Xue W."/>
            <person name="Luo G."/>
        </authorList>
    </citation>
    <scope>NUCLEOTIDE SEQUENCE [LARGE SCALE GENOMIC DNA]</scope>
    <source>
        <strain evidence="2 3">AF22-21</strain>
    </source>
</reference>
<dbReference type="PANTHER" id="PTHR45947:SF3">
    <property type="entry name" value="SULFOQUINOVOSYL TRANSFERASE SQD2"/>
    <property type="match status" value="1"/>
</dbReference>
<evidence type="ECO:0000313" key="2">
    <source>
        <dbReference type="EMBL" id="RGS38790.1"/>
    </source>
</evidence>
<dbReference type="PANTHER" id="PTHR45947">
    <property type="entry name" value="SULFOQUINOVOSYL TRANSFERASE SQD2"/>
    <property type="match status" value="1"/>
</dbReference>
<dbReference type="Gene3D" id="3.40.50.2000">
    <property type="entry name" value="Glycogen Phosphorylase B"/>
    <property type="match status" value="2"/>
</dbReference>
<dbReference type="InterPro" id="IPR050194">
    <property type="entry name" value="Glycosyltransferase_grp1"/>
</dbReference>
<accession>A0A412ILU9</accession>
<dbReference type="Pfam" id="PF13439">
    <property type="entry name" value="Glyco_transf_4"/>
    <property type="match status" value="1"/>
</dbReference>
<dbReference type="SUPFAM" id="SSF53756">
    <property type="entry name" value="UDP-Glycosyltransferase/glycogen phosphorylase"/>
    <property type="match status" value="1"/>
</dbReference>
<dbReference type="OrthoDB" id="9804196at2"/>
<dbReference type="Proteomes" id="UP000283295">
    <property type="component" value="Unassembled WGS sequence"/>
</dbReference>
<feature type="domain" description="Glycosyltransferase subfamily 4-like N-terminal" evidence="1">
    <location>
        <begin position="16"/>
        <end position="183"/>
    </location>
</feature>
<organism evidence="2 3">
    <name type="scientific">Coprococcus eutactus</name>
    <dbReference type="NCBI Taxonomy" id="33043"/>
    <lineage>
        <taxon>Bacteria</taxon>
        <taxon>Bacillati</taxon>
        <taxon>Bacillota</taxon>
        <taxon>Clostridia</taxon>
        <taxon>Lachnospirales</taxon>
        <taxon>Lachnospiraceae</taxon>
        <taxon>Coprococcus</taxon>
    </lineage>
</organism>
<dbReference type="GO" id="GO:0016757">
    <property type="term" value="F:glycosyltransferase activity"/>
    <property type="evidence" value="ECO:0007669"/>
    <property type="project" value="TreeGrafter"/>
</dbReference>
<dbReference type="EMBL" id="QRVK01000036">
    <property type="protein sequence ID" value="RGS38790.1"/>
    <property type="molecule type" value="Genomic_DNA"/>
</dbReference>
<dbReference type="AlphaFoldDB" id="A0A412ILU9"/>
<gene>
    <name evidence="2" type="ORF">DWX94_11480</name>
</gene>
<protein>
    <recommendedName>
        <fullName evidence="1">Glycosyltransferase subfamily 4-like N-terminal domain-containing protein</fullName>
    </recommendedName>
</protein>
<dbReference type="InterPro" id="IPR028098">
    <property type="entry name" value="Glyco_trans_4-like_N"/>
</dbReference>